<protein>
    <recommendedName>
        <fullName evidence="3">CHAT domain-containing protein</fullName>
    </recommendedName>
</protein>
<reference evidence="2" key="1">
    <citation type="submission" date="2015-07" db="EMBL/GenBank/DDBJ databases">
        <title>Draft genome sequence of a Pseudoalteromonas rubra strain, OCN096, isolated from Kaneohe Bay, Oahu, Hawaii.</title>
        <authorList>
            <person name="Beurmann S."/>
            <person name="Ushijima B."/>
            <person name="Belcaid M."/>
            <person name="Callahan S.M."/>
            <person name="Aeby G.S."/>
        </authorList>
    </citation>
    <scope>NUCLEOTIDE SEQUENCE [LARGE SCALE GENOMIC DNA]</scope>
    <source>
        <strain evidence="2">OCN096</strain>
    </source>
</reference>
<sequence length="330" mass="37617">MIRMILLTVTLLYSCMFMQIARAENSDVLYVRITQTPAVVSVVATLGSKQKRFRVPHPVNSIHSDFKTLWKKLDEWEVTAQDVAQLNRYEEGLLRPMAHLLDQAEQIHFVLDQTTIDYALGLIPYRNKPLFLQYPISYSLNDVSVTADGFYSASWRGLSIADPTADPDNASALLPEFFPKSRSYQMADVSLSQFKAFRKQDVLLLSLHGVRDQLNGAMDFNAATLTDRDLKHFGAQLIYLDSCQMGSAYNFIQTLRAYDNRFLIAPLFSNEAGDSSSATIQGFFSQLKLGHSPAQAMYQVRRQLFERYRKSDGVNAAYWKAFPFRVYQQL</sequence>
<dbReference type="EMBL" id="LFZX01000132">
    <property type="protein sequence ID" value="KNC66627.1"/>
    <property type="molecule type" value="Genomic_DNA"/>
</dbReference>
<name>A0A0L0EQ70_9GAMM</name>
<evidence type="ECO:0000313" key="2">
    <source>
        <dbReference type="Proteomes" id="UP000036850"/>
    </source>
</evidence>
<comment type="caution">
    <text evidence="1">The sequence shown here is derived from an EMBL/GenBank/DDBJ whole genome shotgun (WGS) entry which is preliminary data.</text>
</comment>
<dbReference type="AlphaFoldDB" id="A0A0L0EQ70"/>
<evidence type="ECO:0000313" key="1">
    <source>
        <dbReference type="EMBL" id="KNC66627.1"/>
    </source>
</evidence>
<dbReference type="PATRIC" id="fig|43658.6.peg.6105"/>
<evidence type="ECO:0008006" key="3">
    <source>
        <dbReference type="Google" id="ProtNLM"/>
    </source>
</evidence>
<proteinExistence type="predicted"/>
<gene>
    <name evidence="1" type="ORF">AC626_15820</name>
</gene>
<organism evidence="1 2">
    <name type="scientific">Pseudoalteromonas rubra</name>
    <dbReference type="NCBI Taxonomy" id="43658"/>
    <lineage>
        <taxon>Bacteria</taxon>
        <taxon>Pseudomonadati</taxon>
        <taxon>Pseudomonadota</taxon>
        <taxon>Gammaproteobacteria</taxon>
        <taxon>Alteromonadales</taxon>
        <taxon>Pseudoalteromonadaceae</taxon>
        <taxon>Pseudoalteromonas</taxon>
    </lineage>
</organism>
<dbReference type="Proteomes" id="UP000036850">
    <property type="component" value="Unassembled WGS sequence"/>
</dbReference>
<accession>A0A0L0EQ70</accession>
<dbReference type="OrthoDB" id="6281484at2"/>
<dbReference type="PROSITE" id="PS51257">
    <property type="entry name" value="PROKAR_LIPOPROTEIN"/>
    <property type="match status" value="1"/>
</dbReference>